<dbReference type="AlphaFoldDB" id="A0A0E9XGX4"/>
<reference evidence="2" key="2">
    <citation type="journal article" date="2015" name="Fish Shellfish Immunol.">
        <title>Early steps in the European eel (Anguilla anguilla)-Vibrio vulnificus interaction in the gills: Role of the RtxA13 toxin.</title>
        <authorList>
            <person name="Callol A."/>
            <person name="Pajuelo D."/>
            <person name="Ebbesson L."/>
            <person name="Teles M."/>
            <person name="MacKenzie S."/>
            <person name="Amaro C."/>
        </authorList>
    </citation>
    <scope>NUCLEOTIDE SEQUENCE</scope>
</reference>
<accession>A0A0E9XGX4</accession>
<name>A0A0E9XGX4_ANGAN</name>
<evidence type="ECO:0000256" key="1">
    <source>
        <dbReference type="SAM" id="MobiDB-lite"/>
    </source>
</evidence>
<sequence length="95" mass="11194">MQIEPMTSTPFRDHCALRRQIMSREKCSFALQLRVTTLQEGDCVNFPSIHITYVYWSSTIFFKEGLYKMQRFPKSITNPQEKNKTDTHCERGTGR</sequence>
<evidence type="ECO:0000313" key="2">
    <source>
        <dbReference type="EMBL" id="JAI00934.1"/>
    </source>
</evidence>
<dbReference type="EMBL" id="GBXM01007644">
    <property type="protein sequence ID" value="JAI00934.1"/>
    <property type="molecule type" value="Transcribed_RNA"/>
</dbReference>
<protein>
    <submittedName>
        <fullName evidence="2">Uncharacterized protein</fullName>
    </submittedName>
</protein>
<reference evidence="2" key="1">
    <citation type="submission" date="2014-11" db="EMBL/GenBank/DDBJ databases">
        <authorList>
            <person name="Amaro Gonzalez C."/>
        </authorList>
    </citation>
    <scope>NUCLEOTIDE SEQUENCE</scope>
</reference>
<feature type="compositionally biased region" description="Basic and acidic residues" evidence="1">
    <location>
        <begin position="81"/>
        <end position="95"/>
    </location>
</feature>
<proteinExistence type="predicted"/>
<organism evidence="2">
    <name type="scientific">Anguilla anguilla</name>
    <name type="common">European freshwater eel</name>
    <name type="synonym">Muraena anguilla</name>
    <dbReference type="NCBI Taxonomy" id="7936"/>
    <lineage>
        <taxon>Eukaryota</taxon>
        <taxon>Metazoa</taxon>
        <taxon>Chordata</taxon>
        <taxon>Craniata</taxon>
        <taxon>Vertebrata</taxon>
        <taxon>Euteleostomi</taxon>
        <taxon>Actinopterygii</taxon>
        <taxon>Neopterygii</taxon>
        <taxon>Teleostei</taxon>
        <taxon>Anguilliformes</taxon>
        <taxon>Anguillidae</taxon>
        <taxon>Anguilla</taxon>
    </lineage>
</organism>
<feature type="region of interest" description="Disordered" evidence="1">
    <location>
        <begin position="74"/>
        <end position="95"/>
    </location>
</feature>